<name>A0A1I8MCP6_MUSDO</name>
<dbReference type="RefSeq" id="XP_005175105.1">
    <property type="nucleotide sequence ID" value="XM_005175048.3"/>
</dbReference>
<evidence type="ECO:0000313" key="2">
    <source>
        <dbReference type="Proteomes" id="UP001652621"/>
    </source>
</evidence>
<dbReference type="VEuPathDB" id="VectorBase:MDOMA2_016827"/>
<evidence type="ECO:0000313" key="3">
    <source>
        <dbReference type="RefSeq" id="XP_005175105.1"/>
    </source>
</evidence>
<dbReference type="EnsemblMetazoa" id="MDOA003554-RA">
    <property type="protein sequence ID" value="MDOA003554-PA"/>
    <property type="gene ID" value="MDOA003554"/>
</dbReference>
<proteinExistence type="predicted"/>
<dbReference type="Proteomes" id="UP001652621">
    <property type="component" value="Unplaced"/>
</dbReference>
<sequence length="234" mass="27562">MDCNNETTRILNSETIEQLQKSRDEELAKVRKLRLVLKEVKQLNCHKMLIPDKDQIEKTLKVIKIGDYLYMNEKRNDCILDLNELCQVNLNYTERKAVRQQLSEKLLANLVVIRDFGTKMRSELPELFCDTNSPHEEILRLEMQRRSNFEQLATLRNKKCHFLKVAADLKMGPFLPNELDVAYAKARQNQTKVNVLRGYFINELLSRTEHSLKAIREVEMYINEDLEKELYAST</sequence>
<dbReference type="RefSeq" id="XP_058977384.1">
    <property type="nucleotide sequence ID" value="XM_059121401.1"/>
</dbReference>
<dbReference type="VEuPathDB" id="VectorBase:MDOMA2_017191"/>
<dbReference type="VEuPathDB" id="VectorBase:MDOA003554"/>
<reference evidence="1" key="1">
    <citation type="submission" date="2020-05" db="UniProtKB">
        <authorList>
            <consortium name="EnsemblMetazoa"/>
        </authorList>
    </citation>
    <scope>IDENTIFICATION</scope>
    <source>
        <strain evidence="1">Aabys</strain>
    </source>
</reference>
<dbReference type="STRING" id="7370.A0A1I8MCP6"/>
<evidence type="ECO:0000313" key="4">
    <source>
        <dbReference type="RefSeq" id="XP_058977384.1"/>
    </source>
</evidence>
<dbReference type="AlphaFoldDB" id="A0A1I8MCP6"/>
<reference evidence="3" key="2">
    <citation type="submission" date="2025-04" db="UniProtKB">
        <authorList>
            <consortium name="RefSeq"/>
        </authorList>
    </citation>
    <scope>IDENTIFICATION</scope>
    <source>
        <strain evidence="3 4">Aabys</strain>
        <tissue evidence="4">Whole body</tissue>
    </source>
</reference>
<gene>
    <name evidence="1" type="primary">101888920</name>
    <name evidence="3" type="synonym">LOC101888920</name>
    <name evidence="4" type="synonym">LOC131802057</name>
</gene>
<dbReference type="KEGG" id="mde:101888920"/>
<dbReference type="OrthoDB" id="7757854at2759"/>
<evidence type="ECO:0000313" key="1">
    <source>
        <dbReference type="EnsemblMetazoa" id="MDOA003554-PA"/>
    </source>
</evidence>
<protein>
    <submittedName>
        <fullName evidence="4">Augmin complex subunit dgt2-like</fullName>
    </submittedName>
    <submittedName>
        <fullName evidence="3">Uncharacterized protein LOC101888920</fullName>
    </submittedName>
</protein>
<organism evidence="1">
    <name type="scientific">Musca domestica</name>
    <name type="common">House fly</name>
    <dbReference type="NCBI Taxonomy" id="7370"/>
    <lineage>
        <taxon>Eukaryota</taxon>
        <taxon>Metazoa</taxon>
        <taxon>Ecdysozoa</taxon>
        <taxon>Arthropoda</taxon>
        <taxon>Hexapoda</taxon>
        <taxon>Insecta</taxon>
        <taxon>Pterygota</taxon>
        <taxon>Neoptera</taxon>
        <taxon>Endopterygota</taxon>
        <taxon>Diptera</taxon>
        <taxon>Brachycera</taxon>
        <taxon>Muscomorpha</taxon>
        <taxon>Muscoidea</taxon>
        <taxon>Muscidae</taxon>
        <taxon>Musca</taxon>
    </lineage>
</organism>
<dbReference type="GeneID" id="101888920"/>
<keyword evidence="2" id="KW-1185">Reference proteome</keyword>
<dbReference type="eggNOG" id="ENOG502TCA4">
    <property type="taxonomic scope" value="Eukaryota"/>
</dbReference>
<accession>A0A1I8MCP6</accession>